<proteinExistence type="predicted"/>
<feature type="domain" description="Phage shock protein PspC N-terminal" evidence="7">
    <location>
        <begin position="3"/>
        <end position="61"/>
    </location>
</feature>
<organism evidence="8 9">
    <name type="scientific">Peribacillus deserti</name>
    <dbReference type="NCBI Taxonomy" id="673318"/>
    <lineage>
        <taxon>Bacteria</taxon>
        <taxon>Bacillati</taxon>
        <taxon>Bacillota</taxon>
        <taxon>Bacilli</taxon>
        <taxon>Bacillales</taxon>
        <taxon>Bacillaceae</taxon>
        <taxon>Peribacillus</taxon>
    </lineage>
</organism>
<evidence type="ECO:0000256" key="1">
    <source>
        <dbReference type="ARBA" id="ARBA00004162"/>
    </source>
</evidence>
<evidence type="ECO:0000256" key="3">
    <source>
        <dbReference type="ARBA" id="ARBA00022692"/>
    </source>
</evidence>
<evidence type="ECO:0000313" key="8">
    <source>
        <dbReference type="EMBL" id="MBM7690954.1"/>
    </source>
</evidence>
<keyword evidence="5 6" id="KW-0472">Membrane</keyword>
<keyword evidence="4 6" id="KW-1133">Transmembrane helix</keyword>
<gene>
    <name evidence="8" type="ORF">JOC77_000357</name>
</gene>
<evidence type="ECO:0000256" key="4">
    <source>
        <dbReference type="ARBA" id="ARBA00022989"/>
    </source>
</evidence>
<evidence type="ECO:0000259" key="7">
    <source>
        <dbReference type="Pfam" id="PF04024"/>
    </source>
</evidence>
<evidence type="ECO:0000256" key="6">
    <source>
        <dbReference type="SAM" id="Phobius"/>
    </source>
</evidence>
<evidence type="ECO:0000313" key="9">
    <source>
        <dbReference type="Proteomes" id="UP000823486"/>
    </source>
</evidence>
<dbReference type="Proteomes" id="UP000823486">
    <property type="component" value="Unassembled WGS sequence"/>
</dbReference>
<keyword evidence="3 6" id="KW-0812">Transmembrane</keyword>
<dbReference type="InterPro" id="IPR007168">
    <property type="entry name" value="Phageshock_PspC_N"/>
</dbReference>
<dbReference type="EMBL" id="JAFBFI010000001">
    <property type="protein sequence ID" value="MBM7690954.1"/>
    <property type="molecule type" value="Genomic_DNA"/>
</dbReference>
<evidence type="ECO:0000256" key="5">
    <source>
        <dbReference type="ARBA" id="ARBA00023136"/>
    </source>
</evidence>
<name>A0ABS2QCT8_9BACI</name>
<protein>
    <submittedName>
        <fullName evidence="8">Phage shock protein PspC (Stress-responsive transcriptional regulator)</fullName>
    </submittedName>
</protein>
<dbReference type="PANTHER" id="PTHR33885:SF3">
    <property type="entry name" value="PHAGE SHOCK PROTEIN C"/>
    <property type="match status" value="1"/>
</dbReference>
<sequence length="65" mass="7224">MSKKLTRSRTNRKVGGILGGAAQYLGVNSTLLRLIFFIALICTGFSLAFVYFILMFILPNEGDQH</sequence>
<evidence type="ECO:0000256" key="2">
    <source>
        <dbReference type="ARBA" id="ARBA00022475"/>
    </source>
</evidence>
<comment type="subcellular location">
    <subcellularLocation>
        <location evidence="1">Cell membrane</location>
        <topology evidence="1">Single-pass membrane protein</topology>
    </subcellularLocation>
</comment>
<keyword evidence="9" id="KW-1185">Reference proteome</keyword>
<reference evidence="8 9" key="1">
    <citation type="submission" date="2021-01" db="EMBL/GenBank/DDBJ databases">
        <title>Genomic Encyclopedia of Type Strains, Phase IV (KMG-IV): sequencing the most valuable type-strain genomes for metagenomic binning, comparative biology and taxonomic classification.</title>
        <authorList>
            <person name="Goeker M."/>
        </authorList>
    </citation>
    <scope>NUCLEOTIDE SEQUENCE [LARGE SCALE GENOMIC DNA]</scope>
    <source>
        <strain evidence="8 9">DSM 105482</strain>
    </source>
</reference>
<dbReference type="Pfam" id="PF04024">
    <property type="entry name" value="PspC"/>
    <property type="match status" value="1"/>
</dbReference>
<dbReference type="PANTHER" id="PTHR33885">
    <property type="entry name" value="PHAGE SHOCK PROTEIN C"/>
    <property type="match status" value="1"/>
</dbReference>
<dbReference type="RefSeq" id="WP_204537736.1">
    <property type="nucleotide sequence ID" value="NZ_JAFBFI010000001.1"/>
</dbReference>
<keyword evidence="2" id="KW-1003">Cell membrane</keyword>
<comment type="caution">
    <text evidence="8">The sequence shown here is derived from an EMBL/GenBank/DDBJ whole genome shotgun (WGS) entry which is preliminary data.</text>
</comment>
<dbReference type="InterPro" id="IPR052027">
    <property type="entry name" value="PspC"/>
</dbReference>
<accession>A0ABS2QCT8</accession>
<feature type="transmembrane region" description="Helical" evidence="6">
    <location>
        <begin position="34"/>
        <end position="58"/>
    </location>
</feature>